<evidence type="ECO:0000256" key="1">
    <source>
        <dbReference type="ARBA" id="ARBA00004442"/>
    </source>
</evidence>
<dbReference type="Gene3D" id="2.170.130.10">
    <property type="entry name" value="TonB-dependent receptor, plug domain"/>
    <property type="match status" value="1"/>
</dbReference>
<dbReference type="RefSeq" id="WP_111597874.1">
    <property type="nucleotide sequence ID" value="NZ_QLLL01000004.1"/>
</dbReference>
<feature type="domain" description="TonB-dependent receptor plug" evidence="5">
    <location>
        <begin position="150"/>
        <end position="221"/>
    </location>
</feature>
<evidence type="ECO:0000259" key="6">
    <source>
        <dbReference type="Pfam" id="PF14905"/>
    </source>
</evidence>
<evidence type="ECO:0000256" key="4">
    <source>
        <dbReference type="SAM" id="SignalP"/>
    </source>
</evidence>
<keyword evidence="3" id="KW-0998">Cell outer membrane</keyword>
<dbReference type="AlphaFoldDB" id="A0A327QMK2"/>
<gene>
    <name evidence="7" type="ORF">LX64_02423</name>
</gene>
<dbReference type="Gene3D" id="2.60.40.1120">
    <property type="entry name" value="Carboxypeptidase-like, regulatory domain"/>
    <property type="match status" value="1"/>
</dbReference>
<dbReference type="InterPro" id="IPR012910">
    <property type="entry name" value="Plug_dom"/>
</dbReference>
<organism evidence="7 8">
    <name type="scientific">Chitinophaga skermanii</name>
    <dbReference type="NCBI Taxonomy" id="331697"/>
    <lineage>
        <taxon>Bacteria</taxon>
        <taxon>Pseudomonadati</taxon>
        <taxon>Bacteroidota</taxon>
        <taxon>Chitinophagia</taxon>
        <taxon>Chitinophagales</taxon>
        <taxon>Chitinophagaceae</taxon>
        <taxon>Chitinophaga</taxon>
    </lineage>
</organism>
<sequence length="810" mass="91661">MHRFIAILTCYLFSCLIVNAQQSSAPGAIGGTVLDSTRKPLPFVSVGVFNMHSGSLVKGTQSQPDGNFLITGLENGTYRVKINLLGFGTRVIDSIRVRNDRPSFNLGDIVLKQDAKMLEEFVVYAEKPLVEFKTGMTVYNVGESIIGAGANAVDVLRNLPLVSVDANGKITVRGKNVKVMIDGRPSDQSASAIADLLQSIPGDFIERIEVITEPSAKYSADGDAIINIVIKKGRNVGLNGWSNLAIGSRNNYRANAYVSYRGSKLMLSLNYSIGYQTVYNDARSNTANYLQDTTFIDQNSEGRSNRLTQMARLSFDYTFSKKTSLNFFSIWNFNKNDDRTDYLYKTYTGKQDLNARERHNNVDFLSNRVQLSGELTTRGIKDGEIRFGLNAEPNISDNDMRFNEKYFDYAHNAPQDSQIVLNNTHNRSNAYGTYLRYESDGKIIKKWFIETGVQADLLTTNNNFGYATWENNQFENNPTLSNAYDFHQLVSGGYLGFRKKITKDLTLGAGGRVEHTNFDIKFTTNDIALERQYTNFFPNAMLTYTKGIHRIYANVNKRINRPSIPQLNPFRDLTDPLNVRYGNPDLLPSNSNSYSVGYSGFKKSLNWYANLDYSKTTDIIQSFRELVDDTHYETTYKNVDNNSSLGFSINASYYGKKGINFGFGQSFTRFFYHNQVFQQQVLRDGTSSNSSIFAGYKINRKLSVNANMGYNVSATPQGNSTSFITGTYSGTYQFFRNQGRVTLTVSDPWGKNRTRSEFYGPNFKVNSYNYTQNQNITLQFTWTILKGGKNLLEKQKMDMNRRPNMMMMYF</sequence>
<evidence type="ECO:0000256" key="3">
    <source>
        <dbReference type="ARBA" id="ARBA00023237"/>
    </source>
</evidence>
<evidence type="ECO:0000259" key="5">
    <source>
        <dbReference type="Pfam" id="PF07715"/>
    </source>
</evidence>
<dbReference type="EMBL" id="QLLL01000004">
    <property type="protein sequence ID" value="RAJ05268.1"/>
    <property type="molecule type" value="Genomic_DNA"/>
</dbReference>
<keyword evidence="2" id="KW-0472">Membrane</keyword>
<evidence type="ECO:0000256" key="2">
    <source>
        <dbReference type="ARBA" id="ARBA00023136"/>
    </source>
</evidence>
<keyword evidence="7" id="KW-0675">Receptor</keyword>
<evidence type="ECO:0000313" key="8">
    <source>
        <dbReference type="Proteomes" id="UP000249547"/>
    </source>
</evidence>
<evidence type="ECO:0000313" key="7">
    <source>
        <dbReference type="EMBL" id="RAJ05268.1"/>
    </source>
</evidence>
<keyword evidence="4" id="KW-0732">Signal</keyword>
<comment type="subcellular location">
    <subcellularLocation>
        <location evidence="1">Cell outer membrane</location>
    </subcellularLocation>
</comment>
<dbReference type="InterPro" id="IPR036942">
    <property type="entry name" value="Beta-barrel_TonB_sf"/>
</dbReference>
<dbReference type="Pfam" id="PF13620">
    <property type="entry name" value="CarboxypepD_reg"/>
    <property type="match status" value="1"/>
</dbReference>
<reference evidence="7 8" key="1">
    <citation type="submission" date="2018-06" db="EMBL/GenBank/DDBJ databases">
        <title>Genomic Encyclopedia of Archaeal and Bacterial Type Strains, Phase II (KMG-II): from individual species to whole genera.</title>
        <authorList>
            <person name="Goeker M."/>
        </authorList>
    </citation>
    <scope>NUCLEOTIDE SEQUENCE [LARGE SCALE GENOMIC DNA]</scope>
    <source>
        <strain evidence="7 8">DSM 23857</strain>
    </source>
</reference>
<feature type="signal peptide" evidence="4">
    <location>
        <begin position="1"/>
        <end position="20"/>
    </location>
</feature>
<dbReference type="Pfam" id="PF07715">
    <property type="entry name" value="Plug"/>
    <property type="match status" value="1"/>
</dbReference>
<dbReference type="InterPro" id="IPR041700">
    <property type="entry name" value="OMP_b-brl_3"/>
</dbReference>
<dbReference type="Pfam" id="PF14905">
    <property type="entry name" value="OMP_b-brl_3"/>
    <property type="match status" value="1"/>
</dbReference>
<feature type="chain" id="PRO_5016359888" evidence="4">
    <location>
        <begin position="21"/>
        <end position="810"/>
    </location>
</feature>
<name>A0A327QMK2_9BACT</name>
<accession>A0A327QMK2</accession>
<dbReference type="SUPFAM" id="SSF56935">
    <property type="entry name" value="Porins"/>
    <property type="match status" value="1"/>
</dbReference>
<comment type="caution">
    <text evidence="7">The sequence shown here is derived from an EMBL/GenBank/DDBJ whole genome shotgun (WGS) entry which is preliminary data.</text>
</comment>
<keyword evidence="8" id="KW-1185">Reference proteome</keyword>
<dbReference type="Gene3D" id="2.40.170.20">
    <property type="entry name" value="TonB-dependent receptor, beta-barrel domain"/>
    <property type="match status" value="1"/>
</dbReference>
<dbReference type="SUPFAM" id="SSF49464">
    <property type="entry name" value="Carboxypeptidase regulatory domain-like"/>
    <property type="match status" value="1"/>
</dbReference>
<dbReference type="GO" id="GO:0009279">
    <property type="term" value="C:cell outer membrane"/>
    <property type="evidence" value="ECO:0007669"/>
    <property type="project" value="UniProtKB-SubCell"/>
</dbReference>
<dbReference type="InterPro" id="IPR008969">
    <property type="entry name" value="CarboxyPept-like_regulatory"/>
</dbReference>
<dbReference type="InterPro" id="IPR037066">
    <property type="entry name" value="Plug_dom_sf"/>
</dbReference>
<dbReference type="Proteomes" id="UP000249547">
    <property type="component" value="Unassembled WGS sequence"/>
</dbReference>
<protein>
    <submittedName>
        <fullName evidence="7">Outer membrane receptor protein involved in Fe transport</fullName>
    </submittedName>
</protein>
<feature type="domain" description="Outer membrane protein beta-barrel" evidence="6">
    <location>
        <begin position="383"/>
        <end position="782"/>
    </location>
</feature>
<dbReference type="OrthoDB" id="905812at2"/>
<proteinExistence type="predicted"/>